<feature type="domain" description="GH16" evidence="3">
    <location>
        <begin position="340"/>
        <end position="623"/>
    </location>
</feature>
<dbReference type="AlphaFoldDB" id="V2XH24"/>
<evidence type="ECO:0000256" key="1">
    <source>
        <dbReference type="ARBA" id="ARBA00006865"/>
    </source>
</evidence>
<evidence type="ECO:0000313" key="4">
    <source>
        <dbReference type="EMBL" id="ESK91795.1"/>
    </source>
</evidence>
<name>V2XH24_MONRO</name>
<dbReference type="EMBL" id="AWSO01000319">
    <property type="protein sequence ID" value="ESK91795.1"/>
    <property type="molecule type" value="Genomic_DNA"/>
</dbReference>
<dbReference type="PROSITE" id="PS51762">
    <property type="entry name" value="GH16_2"/>
    <property type="match status" value="1"/>
</dbReference>
<dbReference type="PANTHER" id="PTHR10963:SF55">
    <property type="entry name" value="GLYCOSIDE HYDROLASE FAMILY 16 PROTEIN"/>
    <property type="match status" value="1"/>
</dbReference>
<dbReference type="KEGG" id="mrr:Moror_10521"/>
<feature type="compositionally biased region" description="Polar residues" evidence="2">
    <location>
        <begin position="54"/>
        <end position="64"/>
    </location>
</feature>
<gene>
    <name evidence="4" type="ORF">Moror_10521</name>
</gene>
<evidence type="ECO:0000313" key="5">
    <source>
        <dbReference type="Proteomes" id="UP000017559"/>
    </source>
</evidence>
<feature type="region of interest" description="Disordered" evidence="2">
    <location>
        <begin position="34"/>
        <end position="197"/>
    </location>
</feature>
<organism evidence="4 5">
    <name type="scientific">Moniliophthora roreri (strain MCA 2997)</name>
    <name type="common">Cocoa frosty pod rot fungus</name>
    <name type="synonym">Crinipellis roreri</name>
    <dbReference type="NCBI Taxonomy" id="1381753"/>
    <lineage>
        <taxon>Eukaryota</taxon>
        <taxon>Fungi</taxon>
        <taxon>Dikarya</taxon>
        <taxon>Basidiomycota</taxon>
        <taxon>Agaricomycotina</taxon>
        <taxon>Agaricomycetes</taxon>
        <taxon>Agaricomycetidae</taxon>
        <taxon>Agaricales</taxon>
        <taxon>Marasmiineae</taxon>
        <taxon>Marasmiaceae</taxon>
        <taxon>Moniliophthora</taxon>
    </lineage>
</organism>
<dbReference type="InterPro" id="IPR000757">
    <property type="entry name" value="Beta-glucanase-like"/>
</dbReference>
<feature type="compositionally biased region" description="Polar residues" evidence="2">
    <location>
        <begin position="137"/>
        <end position="161"/>
    </location>
</feature>
<dbReference type="Gene3D" id="2.60.120.200">
    <property type="match status" value="1"/>
</dbReference>
<dbReference type="Pfam" id="PF00722">
    <property type="entry name" value="Glyco_hydro_16"/>
    <property type="match status" value="1"/>
</dbReference>
<proteinExistence type="inferred from homology"/>
<accession>V2XH24</accession>
<dbReference type="GO" id="GO:0005975">
    <property type="term" value="P:carbohydrate metabolic process"/>
    <property type="evidence" value="ECO:0007669"/>
    <property type="project" value="InterPro"/>
</dbReference>
<dbReference type="InterPro" id="IPR013320">
    <property type="entry name" value="ConA-like_dom_sf"/>
</dbReference>
<dbReference type="InterPro" id="IPR050546">
    <property type="entry name" value="Glycosyl_Hydrlase_16"/>
</dbReference>
<reference evidence="4 5" key="1">
    <citation type="journal article" date="2014" name="BMC Genomics">
        <title>Genome and secretome analysis of the hemibiotrophic fungal pathogen, Moniliophthora roreri, which causes frosty pod rot disease of cacao: mechanisms of the biotrophic and necrotrophic phases.</title>
        <authorList>
            <person name="Meinhardt L.W."/>
            <person name="Costa G.G.L."/>
            <person name="Thomazella D.P.T."/>
            <person name="Teixeira P.J.P.L."/>
            <person name="Carazzolle M.F."/>
            <person name="Schuster S.C."/>
            <person name="Carlson J.E."/>
            <person name="Guiltinan M.J."/>
            <person name="Mieczkowski P."/>
            <person name="Farmer A."/>
            <person name="Ramaraj T."/>
            <person name="Crozier J."/>
            <person name="Davis R.E."/>
            <person name="Shao J."/>
            <person name="Melnick R.L."/>
            <person name="Pereira G.A.G."/>
            <person name="Bailey B.A."/>
        </authorList>
    </citation>
    <scope>NUCLEOTIDE SEQUENCE [LARGE SCALE GENOMIC DNA]</scope>
    <source>
        <strain evidence="4 5">MCA 2997</strain>
    </source>
</reference>
<comment type="similarity">
    <text evidence="1">Belongs to the glycosyl hydrolase 16 family.</text>
</comment>
<sequence>MSTSRPSPLPIHDSRPQPKFIENLADGEIEQVAVANPSRQPISSAPESPPVTPRSITFSTTANPFSPPASVRSFTTDPPNMTPNSIHNGNQYNEPTSPRSGVTSLPGSVADLSHMSSFYGGSRPTTADTHRIYGASRPTTADTQRFYGSSRPTTADTQSRPGSRREAFTSPPPRPLTIYSTPGTAKPKRDRPKSTMLTDGPVLEKSWLEKRDPYARISYFVTYAVVFFGVVASGIKCFFDYKHVPMIEGNLCPVLDENFDSPDSVFGDNGKFFREVDMSGFGNGEFQMTTSSENNSFVANGHLYIYPTLTSASIPMDAILDGHVFNITDCSFNITRGASYTQSSRNSPLSFNTSAIGSDTFDAEGYYKACSAYSNSTQGKIINPVQSARLSTRRSASIKYGKVEVRAKIPTGDWLWPAIWMLPVDNTYGSWPLSGEIDIMEARGNSPSYPKQGTNYVRGSLNWGPTTWLNAVSKTYGWWKRKRGSWDTDFHTYSLEWTENFMRIYVDSRLYHLLDLRLNKPFWDRGDFPTIIQNGSEVISLGNPWINGTKAAPFDQRFYLILSLGIGGTNGWFPDGSEKPWLDGSQTAMRDFLLAQDKWYPSWSENPEDRAFVIDSVKMWQLC</sequence>
<dbReference type="STRING" id="1381753.V2XH24"/>
<dbReference type="PANTHER" id="PTHR10963">
    <property type="entry name" value="GLYCOSYL HYDROLASE-RELATED"/>
    <property type="match status" value="1"/>
</dbReference>
<keyword evidence="5" id="KW-1185">Reference proteome</keyword>
<dbReference type="HOGENOM" id="CLU_019533_1_0_1"/>
<evidence type="ECO:0000256" key="2">
    <source>
        <dbReference type="SAM" id="MobiDB-lite"/>
    </source>
</evidence>
<comment type="caution">
    <text evidence="4">The sequence shown here is derived from an EMBL/GenBank/DDBJ whole genome shotgun (WGS) entry which is preliminary data.</text>
</comment>
<dbReference type="SUPFAM" id="SSF49899">
    <property type="entry name" value="Concanavalin A-like lectins/glucanases"/>
    <property type="match status" value="1"/>
</dbReference>
<dbReference type="GO" id="GO:0004553">
    <property type="term" value="F:hydrolase activity, hydrolyzing O-glycosyl compounds"/>
    <property type="evidence" value="ECO:0007669"/>
    <property type="project" value="InterPro"/>
</dbReference>
<feature type="compositionally biased region" description="Polar residues" evidence="2">
    <location>
        <begin position="37"/>
        <end position="46"/>
    </location>
</feature>
<dbReference type="Proteomes" id="UP000017559">
    <property type="component" value="Unassembled WGS sequence"/>
</dbReference>
<protein>
    <submittedName>
        <fullName evidence="4">Glycoside hydrolase family 16 protein</fullName>
    </submittedName>
</protein>
<keyword evidence="4" id="KW-0378">Hydrolase</keyword>
<evidence type="ECO:0000259" key="3">
    <source>
        <dbReference type="PROSITE" id="PS51762"/>
    </source>
</evidence>
<feature type="compositionally biased region" description="Polar residues" evidence="2">
    <location>
        <begin position="72"/>
        <end position="106"/>
    </location>
</feature>
<dbReference type="OrthoDB" id="4781at2759"/>